<dbReference type="Gene3D" id="3.20.20.60">
    <property type="entry name" value="Phosphoenolpyruvate-binding domains"/>
    <property type="match status" value="1"/>
</dbReference>
<evidence type="ECO:0000259" key="4">
    <source>
        <dbReference type="Pfam" id="PF03328"/>
    </source>
</evidence>
<evidence type="ECO:0000256" key="2">
    <source>
        <dbReference type="ARBA" id="ARBA00022723"/>
    </source>
</evidence>
<gene>
    <name evidence="5" type="ORF">NITFAB_1369</name>
</gene>
<feature type="domain" description="HpcH/HpaI aldolase/citrate lyase" evidence="4">
    <location>
        <begin position="26"/>
        <end position="209"/>
    </location>
</feature>
<sequence>MLQTNQLKHALVNGKTIFGLLNSIPSPLIVEMIGYAGFDFVIIDMEHVCVNPETLENMVRAAECANITPLIRVPNAEPECILRALDCGAQGIVVPHVRNRDDAVQAVAASRYYPLGSRGISGGRTTGFGTIDLPTYFERANAEIMVVAMIEDKEGIDHLDAILTVPGIDMVLEGAIDLSQSYGLPGQAQHPDIEAAINKMALICSKHQIPFCAIPRAASQLDFWKGRGVQAYLIGDDRGVSFRALKTHLANFKAC</sequence>
<dbReference type="SUPFAM" id="SSF51621">
    <property type="entry name" value="Phosphoenolpyruvate/pyruvate domain"/>
    <property type="match status" value="1"/>
</dbReference>
<dbReference type="Pfam" id="PF03328">
    <property type="entry name" value="HpcH_HpaI"/>
    <property type="match status" value="1"/>
</dbReference>
<dbReference type="GO" id="GO:0016832">
    <property type="term" value="F:aldehyde-lyase activity"/>
    <property type="evidence" value="ECO:0007669"/>
    <property type="project" value="TreeGrafter"/>
</dbReference>
<protein>
    <submittedName>
        <fullName evidence="5">Putative aldolase</fullName>
    </submittedName>
</protein>
<dbReference type="GO" id="GO:0005737">
    <property type="term" value="C:cytoplasm"/>
    <property type="evidence" value="ECO:0007669"/>
    <property type="project" value="TreeGrafter"/>
</dbReference>
<dbReference type="PANTHER" id="PTHR30502:SF0">
    <property type="entry name" value="PHOSPHOENOLPYRUVATE CARBOXYLASE FAMILY PROTEIN"/>
    <property type="match status" value="1"/>
</dbReference>
<organism evidence="5">
    <name type="scientific">Candidatus Nitrotoga fabula</name>
    <dbReference type="NCBI Taxonomy" id="2182327"/>
    <lineage>
        <taxon>Bacteria</taxon>
        <taxon>Pseudomonadati</taxon>
        <taxon>Pseudomonadota</taxon>
        <taxon>Betaproteobacteria</taxon>
        <taxon>Nitrosomonadales</taxon>
        <taxon>Gallionellaceae</taxon>
        <taxon>Candidatus Nitrotoga</taxon>
    </lineage>
</organism>
<evidence type="ECO:0000256" key="1">
    <source>
        <dbReference type="ARBA" id="ARBA00005568"/>
    </source>
</evidence>
<dbReference type="InterPro" id="IPR015813">
    <property type="entry name" value="Pyrv/PenolPyrv_kinase-like_dom"/>
</dbReference>
<name>A0A2X0QUH8_9PROT</name>
<evidence type="ECO:0000256" key="3">
    <source>
        <dbReference type="ARBA" id="ARBA00023239"/>
    </source>
</evidence>
<dbReference type="EMBL" id="LS423452">
    <property type="protein sequence ID" value="SPS05779.1"/>
    <property type="molecule type" value="Genomic_DNA"/>
</dbReference>
<dbReference type="AlphaFoldDB" id="A0A2X0QUH8"/>
<dbReference type="InterPro" id="IPR050251">
    <property type="entry name" value="HpcH-HpaI_aldolase"/>
</dbReference>
<comment type="similarity">
    <text evidence="1">Belongs to the HpcH/HpaI aldolase family.</text>
</comment>
<dbReference type="GO" id="GO:0046872">
    <property type="term" value="F:metal ion binding"/>
    <property type="evidence" value="ECO:0007669"/>
    <property type="project" value="UniProtKB-KW"/>
</dbReference>
<proteinExistence type="inferred from homology"/>
<reference evidence="5" key="1">
    <citation type="submission" date="2018-05" db="EMBL/GenBank/DDBJ databases">
        <authorList>
            <person name="Lanie J.A."/>
            <person name="Ng W.-L."/>
            <person name="Kazmierczak K.M."/>
            <person name="Andrzejewski T.M."/>
            <person name="Davidsen T.M."/>
            <person name="Wayne K.J."/>
            <person name="Tettelin H."/>
            <person name="Glass J.I."/>
            <person name="Rusch D."/>
            <person name="Podicherti R."/>
            <person name="Tsui H.-C.T."/>
            <person name="Winkler M.E."/>
        </authorList>
    </citation>
    <scope>NUCLEOTIDE SEQUENCE</scope>
    <source>
        <strain evidence="5">KNB</strain>
    </source>
</reference>
<keyword evidence="2" id="KW-0479">Metal-binding</keyword>
<dbReference type="InterPro" id="IPR040442">
    <property type="entry name" value="Pyrv_kinase-like_dom_sf"/>
</dbReference>
<accession>A0A2X0QUH8</accession>
<dbReference type="PANTHER" id="PTHR30502">
    <property type="entry name" value="2-KETO-3-DEOXY-L-RHAMNONATE ALDOLASE"/>
    <property type="match status" value="1"/>
</dbReference>
<evidence type="ECO:0000313" key="5">
    <source>
        <dbReference type="EMBL" id="SPS05779.1"/>
    </source>
</evidence>
<keyword evidence="3" id="KW-0456">Lyase</keyword>
<dbReference type="InterPro" id="IPR005000">
    <property type="entry name" value="Aldolase/citrate-lyase_domain"/>
</dbReference>